<dbReference type="KEGG" id="cfus:CYFUS_004041"/>
<dbReference type="AlphaFoldDB" id="A0A250J603"/>
<evidence type="ECO:0000313" key="4">
    <source>
        <dbReference type="Proteomes" id="UP000217257"/>
    </source>
</evidence>
<dbReference type="SUPFAM" id="SSF53955">
    <property type="entry name" value="Lysozyme-like"/>
    <property type="match status" value="1"/>
</dbReference>
<proteinExistence type="predicted"/>
<dbReference type="Proteomes" id="UP000217257">
    <property type="component" value="Chromosome"/>
</dbReference>
<evidence type="ECO:0000256" key="1">
    <source>
        <dbReference type="SAM" id="MobiDB-lite"/>
    </source>
</evidence>
<accession>A0A250J603</accession>
<gene>
    <name evidence="3" type="ORF">CYFUS_004041</name>
</gene>
<feature type="region of interest" description="Disordered" evidence="1">
    <location>
        <begin position="1"/>
        <end position="71"/>
    </location>
</feature>
<evidence type="ECO:0000259" key="2">
    <source>
        <dbReference type="Pfam" id="PF01464"/>
    </source>
</evidence>
<dbReference type="Gene3D" id="1.10.530.10">
    <property type="match status" value="1"/>
</dbReference>
<dbReference type="PANTHER" id="PTHR21525">
    <property type="entry name" value="MOTILE SPERM PROTEIN"/>
    <property type="match status" value="1"/>
</dbReference>
<dbReference type="PANTHER" id="PTHR21525:SF9">
    <property type="entry name" value="CHANNEL_COLICIN DOMAIN-CONTAINING PROTEIN"/>
    <property type="match status" value="1"/>
</dbReference>
<reference evidence="3 4" key="1">
    <citation type="submission" date="2017-06" db="EMBL/GenBank/DDBJ databases">
        <title>Sequencing and comparative analysis of myxobacterial genomes.</title>
        <authorList>
            <person name="Rupp O."/>
            <person name="Goesmann A."/>
            <person name="Sogaard-Andersen L."/>
        </authorList>
    </citation>
    <scope>NUCLEOTIDE SEQUENCE [LARGE SCALE GENOMIC DNA]</scope>
    <source>
        <strain evidence="3 4">DSM 52655</strain>
    </source>
</reference>
<feature type="domain" description="Transglycosylase SLT" evidence="2">
    <location>
        <begin position="164"/>
        <end position="241"/>
    </location>
</feature>
<protein>
    <submittedName>
        <fullName evidence="3">Phage tail length tape measure protein</fullName>
    </submittedName>
</protein>
<dbReference type="RefSeq" id="WP_198316656.1">
    <property type="nucleotide sequence ID" value="NZ_CP022098.1"/>
</dbReference>
<name>A0A250J603_9BACT</name>
<feature type="compositionally biased region" description="Gly residues" evidence="1">
    <location>
        <begin position="117"/>
        <end position="133"/>
    </location>
</feature>
<dbReference type="CDD" id="cd13402">
    <property type="entry name" value="LT_TF-like"/>
    <property type="match status" value="1"/>
</dbReference>
<dbReference type="InterPro" id="IPR008258">
    <property type="entry name" value="Transglycosylase_SLT_dom_1"/>
</dbReference>
<evidence type="ECO:0000313" key="3">
    <source>
        <dbReference type="EMBL" id="ATB38606.1"/>
    </source>
</evidence>
<feature type="region of interest" description="Disordered" evidence="1">
    <location>
        <begin position="94"/>
        <end position="140"/>
    </location>
</feature>
<dbReference type="Pfam" id="PF01464">
    <property type="entry name" value="SLT"/>
    <property type="match status" value="1"/>
</dbReference>
<feature type="compositionally biased region" description="Polar residues" evidence="1">
    <location>
        <begin position="51"/>
        <end position="62"/>
    </location>
</feature>
<sequence length="257" mass="27061">MSFSVNSRSSSYRLPEVKFPETPSFASTPTETLPELDPSQLLNLFADAFSTEPTPSSFSDPTGQGGGLDQLLEQAKQLVQTLEQLTELLQAPEIGEEPPAGGKQPQSLFQNPEGPGAPEGGPGGPEGTSGTQGAGEAPKGQVGDWIKEAQKQLAAAGIPADKMKAEDIAKIIQHESSGDPNAINLWDDNAKKGTPSIGLMQTIQPTFDAYKLPGHDNIRNPVDNIIAGVRYAVDRYGSVSNVPGLQAMNNGSGYVGY</sequence>
<feature type="compositionally biased region" description="Low complexity" evidence="1">
    <location>
        <begin position="1"/>
        <end position="11"/>
    </location>
</feature>
<dbReference type="EMBL" id="CP022098">
    <property type="protein sequence ID" value="ATB38606.1"/>
    <property type="molecule type" value="Genomic_DNA"/>
</dbReference>
<organism evidence="3 4">
    <name type="scientific">Cystobacter fuscus</name>
    <dbReference type="NCBI Taxonomy" id="43"/>
    <lineage>
        <taxon>Bacteria</taxon>
        <taxon>Pseudomonadati</taxon>
        <taxon>Myxococcota</taxon>
        <taxon>Myxococcia</taxon>
        <taxon>Myxococcales</taxon>
        <taxon>Cystobacterineae</taxon>
        <taxon>Archangiaceae</taxon>
        <taxon>Cystobacter</taxon>
    </lineage>
</organism>
<dbReference type="InterPro" id="IPR023346">
    <property type="entry name" value="Lysozyme-like_dom_sf"/>
</dbReference>